<dbReference type="GO" id="GO:0005759">
    <property type="term" value="C:mitochondrial matrix"/>
    <property type="evidence" value="ECO:0007669"/>
    <property type="project" value="TreeGrafter"/>
</dbReference>
<keyword evidence="4" id="KW-1185">Reference proteome</keyword>
<evidence type="ECO:0000313" key="3">
    <source>
        <dbReference type="EMBL" id="CCH42591.1"/>
    </source>
</evidence>
<dbReference type="PANTHER" id="PTHR46230:SF7">
    <property type="entry name" value="BOLA-LIKE PROTEIN 1"/>
    <property type="match status" value="1"/>
</dbReference>
<name>K0KHU6_WICCF</name>
<reference evidence="3 4" key="1">
    <citation type="journal article" date="2012" name="Eukaryot. Cell">
        <title>Draft genome sequence of Wickerhamomyces ciferrii NRRL Y-1031 F-60-10.</title>
        <authorList>
            <person name="Schneider J."/>
            <person name="Andrea H."/>
            <person name="Blom J."/>
            <person name="Jaenicke S."/>
            <person name="Ruckert C."/>
            <person name="Schorsch C."/>
            <person name="Szczepanowski R."/>
            <person name="Farwick M."/>
            <person name="Goesmann A."/>
            <person name="Puhler A."/>
            <person name="Schaffer S."/>
            <person name="Tauch A."/>
            <person name="Kohler T."/>
            <person name="Brinkrolf K."/>
        </authorList>
    </citation>
    <scope>NUCLEOTIDE SEQUENCE [LARGE SCALE GENOMIC DNA]</scope>
    <source>
        <strain evidence="4">ATCC 14091 / BCRC 22168 / CBS 111 / JCM 3599 / NBRC 0793 / NRRL Y-1031 F-60-10</strain>
    </source>
</reference>
<dbReference type="EMBL" id="CAIF01000049">
    <property type="protein sequence ID" value="CCH42591.1"/>
    <property type="molecule type" value="Genomic_DNA"/>
</dbReference>
<dbReference type="STRING" id="1206466.K0KHU6"/>
<feature type="compositionally biased region" description="Polar residues" evidence="2">
    <location>
        <begin position="1"/>
        <end position="11"/>
    </location>
</feature>
<evidence type="ECO:0000256" key="2">
    <source>
        <dbReference type="SAM" id="MobiDB-lite"/>
    </source>
</evidence>
<dbReference type="Pfam" id="PF01722">
    <property type="entry name" value="BolA"/>
    <property type="match status" value="1"/>
</dbReference>
<comment type="similarity">
    <text evidence="1">Belongs to the BolA/IbaG family.</text>
</comment>
<dbReference type="SUPFAM" id="SSF82657">
    <property type="entry name" value="BolA-like"/>
    <property type="match status" value="1"/>
</dbReference>
<dbReference type="Proteomes" id="UP000009328">
    <property type="component" value="Unassembled WGS sequence"/>
</dbReference>
<dbReference type="Gene3D" id="3.30.300.90">
    <property type="entry name" value="BolA-like"/>
    <property type="match status" value="1"/>
</dbReference>
<evidence type="ECO:0000313" key="4">
    <source>
        <dbReference type="Proteomes" id="UP000009328"/>
    </source>
</evidence>
<protein>
    <submittedName>
        <fullName evidence="3">BolA-like protein 1</fullName>
    </submittedName>
</protein>
<sequence>MGQSKSRQNLNSSIPKPSSSHHSMLRPLATRIRTFATKMTTPGPIEEVITSKLQKEFNPISLKIRNDSHKHAHHRAMDDVTNRTESHFHIDIVSEKFQGKNQPSRHRLIYSLLKDEIDNKGVHAIQMKTKTPEEVNK</sequence>
<gene>
    <name evidence="3" type="ORF">BN7_2135</name>
</gene>
<dbReference type="PANTHER" id="PTHR46230">
    <property type="match status" value="1"/>
</dbReference>
<dbReference type="AlphaFoldDB" id="K0KHU6"/>
<feature type="region of interest" description="Disordered" evidence="2">
    <location>
        <begin position="1"/>
        <end position="25"/>
    </location>
</feature>
<dbReference type="InterPro" id="IPR002634">
    <property type="entry name" value="BolA"/>
</dbReference>
<dbReference type="GO" id="GO:0044572">
    <property type="term" value="P:[4Fe-4S] cluster assembly"/>
    <property type="evidence" value="ECO:0007669"/>
    <property type="project" value="TreeGrafter"/>
</dbReference>
<dbReference type="HOGENOM" id="CLU_109462_2_0_1"/>
<organism evidence="3 4">
    <name type="scientific">Wickerhamomyces ciferrii (strain ATCC 14091 / BCRC 22168 / CBS 111 / JCM 3599 / NBRC 0793 / NRRL Y-1031 F-60-10)</name>
    <name type="common">Yeast</name>
    <name type="synonym">Pichia ciferrii</name>
    <dbReference type="NCBI Taxonomy" id="1206466"/>
    <lineage>
        <taxon>Eukaryota</taxon>
        <taxon>Fungi</taxon>
        <taxon>Dikarya</taxon>
        <taxon>Ascomycota</taxon>
        <taxon>Saccharomycotina</taxon>
        <taxon>Saccharomycetes</taxon>
        <taxon>Phaffomycetales</taxon>
        <taxon>Wickerhamomycetaceae</taxon>
        <taxon>Wickerhamomyces</taxon>
    </lineage>
</organism>
<evidence type="ECO:0000256" key="1">
    <source>
        <dbReference type="RuleBase" id="RU003860"/>
    </source>
</evidence>
<dbReference type="InParanoid" id="K0KHU6"/>
<accession>K0KHU6</accession>
<dbReference type="eggNOG" id="KOG2313">
    <property type="taxonomic scope" value="Eukaryota"/>
</dbReference>
<comment type="caution">
    <text evidence="3">The sequence shown here is derived from an EMBL/GenBank/DDBJ whole genome shotgun (WGS) entry which is preliminary data.</text>
</comment>
<proteinExistence type="inferred from homology"/>
<feature type="compositionally biased region" description="Low complexity" evidence="2">
    <location>
        <begin position="12"/>
        <end position="22"/>
    </location>
</feature>
<dbReference type="InterPro" id="IPR036065">
    <property type="entry name" value="BolA-like_sf"/>
</dbReference>
<dbReference type="FunCoup" id="K0KHU6">
    <property type="interactions" value="17"/>
</dbReference>